<dbReference type="PATRIC" id="fig|1528099.3.peg.1231"/>
<dbReference type="PROSITE" id="PS51671">
    <property type="entry name" value="ACT"/>
    <property type="match status" value="1"/>
</dbReference>
<name>A0A0M4LZQ1_9ACTN</name>
<dbReference type="InterPro" id="IPR045865">
    <property type="entry name" value="ACT-like_dom_sf"/>
</dbReference>
<feature type="domain" description="ACT" evidence="2">
    <location>
        <begin position="4"/>
        <end position="78"/>
    </location>
</feature>
<dbReference type="InterPro" id="IPR022986">
    <property type="entry name" value="UPF0237_ACT"/>
</dbReference>
<dbReference type="InterPro" id="IPR002912">
    <property type="entry name" value="ACT_dom"/>
</dbReference>
<dbReference type="AlphaFoldDB" id="A0A0M4LZQ1"/>
<reference evidence="3" key="2">
    <citation type="journal article" date="2016" name="Int. J. Syst. Evol. Microbiol.">
        <title>Lawsonella clevelandensis gen. nov., sp. nov., a new member of the suborder Corynebacterineae isolated from human abscesses.</title>
        <authorList>
            <person name="Bell M.E."/>
            <person name="Bernard K.A."/>
            <person name="Harrington S.M."/>
            <person name="Patel N.B."/>
            <person name="Tucker T.A."/>
            <person name="Metcalfe M.G."/>
            <person name="McQuiston J.R."/>
        </authorList>
    </citation>
    <scope>NUCLEOTIDE SEQUENCE</scope>
    <source>
        <strain evidence="3">X1698</strain>
    </source>
</reference>
<dbReference type="EMBL" id="LR584267">
    <property type="protein sequence ID" value="VHO01204.1"/>
    <property type="molecule type" value="Genomic_DNA"/>
</dbReference>
<dbReference type="Proteomes" id="UP000324288">
    <property type="component" value="Chromosome"/>
</dbReference>
<dbReference type="Pfam" id="PF13740">
    <property type="entry name" value="ACT_6"/>
    <property type="match status" value="1"/>
</dbReference>
<evidence type="ECO:0000313" key="6">
    <source>
        <dbReference type="Proteomes" id="UP000324288"/>
    </source>
</evidence>
<dbReference type="NCBIfam" id="NF001220">
    <property type="entry name" value="PRK00194.1"/>
    <property type="match status" value="1"/>
</dbReference>
<dbReference type="GeneID" id="84895139"/>
<dbReference type="EMBL" id="CP012390">
    <property type="protein sequence ID" value="ALE19232.1"/>
    <property type="molecule type" value="Genomic_DNA"/>
</dbReference>
<dbReference type="KEGG" id="cbq:AL705_06240"/>
<evidence type="ECO:0000256" key="1">
    <source>
        <dbReference type="HAMAP-Rule" id="MF_01054"/>
    </source>
</evidence>
<keyword evidence="6" id="KW-1185">Reference proteome</keyword>
<dbReference type="RefSeq" id="WP_053962272.1">
    <property type="nucleotide sequence ID" value="NZ_CAJPTR010000025.1"/>
</dbReference>
<dbReference type="OrthoDB" id="9803078at2"/>
<comment type="similarity">
    <text evidence="1">Belongs to the UPF0237 family.</text>
</comment>
<evidence type="ECO:0000313" key="5">
    <source>
        <dbReference type="Proteomes" id="UP000068137"/>
    </source>
</evidence>
<dbReference type="SUPFAM" id="SSF55021">
    <property type="entry name" value="ACT-like"/>
    <property type="match status" value="1"/>
</dbReference>
<organism evidence="3 5">
    <name type="scientific">Lawsonella clevelandensis</name>
    <dbReference type="NCBI Taxonomy" id="1528099"/>
    <lineage>
        <taxon>Bacteria</taxon>
        <taxon>Bacillati</taxon>
        <taxon>Actinomycetota</taxon>
        <taxon>Actinomycetes</taxon>
        <taxon>Mycobacteriales</taxon>
        <taxon>Lawsonellaceae</taxon>
        <taxon>Lawsonella</taxon>
    </lineage>
</organism>
<proteinExistence type="inferred from homology"/>
<evidence type="ECO:0000259" key="2">
    <source>
        <dbReference type="PROSITE" id="PS51671"/>
    </source>
</evidence>
<gene>
    <name evidence="3" type="ORF">AL705_06240</name>
    <name evidence="4" type="ORF">LC603019_01235</name>
</gene>
<evidence type="ECO:0000313" key="4">
    <source>
        <dbReference type="EMBL" id="VHO01204.1"/>
    </source>
</evidence>
<dbReference type="HAMAP" id="MF_01054">
    <property type="entry name" value="UPF0237"/>
    <property type="match status" value="1"/>
</dbReference>
<reference evidence="3 5" key="1">
    <citation type="journal article" date="2015" name="Genome Announc.">
        <title>Complete Genome Sequences for Two Strains of a Novel Fastidious, Partially Acid-Fast, Gram-Positive Corynebacterineae Bacterium, Derived from Human Clinical Samples.</title>
        <authorList>
            <person name="Nicholson A.C."/>
            <person name="Bell M."/>
            <person name="Humrighouse B.W."/>
            <person name="McQuiston J.R."/>
        </authorList>
    </citation>
    <scope>NUCLEOTIDE SEQUENCE [LARGE SCALE GENOMIC DNA]</scope>
    <source>
        <strain evidence="3 5">X1698</strain>
    </source>
</reference>
<evidence type="ECO:0000313" key="3">
    <source>
        <dbReference type="EMBL" id="ALE19232.1"/>
    </source>
</evidence>
<dbReference type="Proteomes" id="UP000068137">
    <property type="component" value="Chromosome"/>
</dbReference>
<dbReference type="Gene3D" id="3.30.70.260">
    <property type="match status" value="1"/>
</dbReference>
<dbReference type="STRING" id="1528099.AL705_06240"/>
<protein>
    <recommendedName>
        <fullName evidence="1">UPF0237 protein AL705_06240</fullName>
    </recommendedName>
</protein>
<accession>A0A0M4LZQ1</accession>
<dbReference type="CDD" id="cd04872">
    <property type="entry name" value="ACT_1ZPV"/>
    <property type="match status" value="1"/>
</dbReference>
<sequence length="89" mass="9882">MKAIVTVTGIDHTGIVAAVANALAELDTNILNMSQTLMEEYFTMILQCEFDDTVQPIGTLQERLSAVGEEQKLDIRIQSEAIFDAMHRL</sequence>
<reference evidence="4 6" key="3">
    <citation type="submission" date="2019-04" db="EMBL/GenBank/DDBJ databases">
        <authorList>
            <person name="Seth-Smith MB H."/>
            <person name="Seth-Smith H."/>
        </authorList>
    </citation>
    <scope>NUCLEOTIDE SEQUENCE [LARGE SCALE GENOMIC DNA]</scope>
    <source>
        <strain evidence="4">USB-603019</strain>
    </source>
</reference>